<dbReference type="InterPro" id="IPR015919">
    <property type="entry name" value="Cadherin-like_sf"/>
</dbReference>
<dbReference type="InterPro" id="IPR020894">
    <property type="entry name" value="Cadherin_CS"/>
</dbReference>
<name>A0A8E0RRM4_9TREM</name>
<evidence type="ECO:0000256" key="1">
    <source>
        <dbReference type="ARBA" id="ARBA00004167"/>
    </source>
</evidence>
<evidence type="ECO:0000259" key="10">
    <source>
        <dbReference type="PROSITE" id="PS50268"/>
    </source>
</evidence>
<evidence type="ECO:0000256" key="8">
    <source>
        <dbReference type="PROSITE-ProRule" id="PRU00043"/>
    </source>
</evidence>
<keyword evidence="5 9" id="KW-1133">Transmembrane helix</keyword>
<dbReference type="AlphaFoldDB" id="A0A8E0RRM4"/>
<evidence type="ECO:0000256" key="6">
    <source>
        <dbReference type="ARBA" id="ARBA00023136"/>
    </source>
</evidence>
<dbReference type="PANTHER" id="PTHR24028:SF146">
    <property type="entry name" value="CADHERIN 96CB, ISOFORM D-RELATED"/>
    <property type="match status" value="1"/>
</dbReference>
<protein>
    <submittedName>
        <fullName evidence="11">Protocadherin-7</fullName>
    </submittedName>
</protein>
<evidence type="ECO:0000256" key="5">
    <source>
        <dbReference type="ARBA" id="ARBA00022989"/>
    </source>
</evidence>
<feature type="domain" description="Cadherin" evidence="10">
    <location>
        <begin position="1"/>
        <end position="31"/>
    </location>
</feature>
<dbReference type="GO" id="GO:0007156">
    <property type="term" value="P:homophilic cell adhesion via plasma membrane adhesion molecules"/>
    <property type="evidence" value="ECO:0007669"/>
    <property type="project" value="InterPro"/>
</dbReference>
<dbReference type="Pfam" id="PF00028">
    <property type="entry name" value="Cadherin"/>
    <property type="match status" value="1"/>
</dbReference>
<dbReference type="Gene3D" id="2.60.40.60">
    <property type="entry name" value="Cadherins"/>
    <property type="match status" value="2"/>
</dbReference>
<keyword evidence="7" id="KW-0325">Glycoprotein</keyword>
<evidence type="ECO:0000256" key="9">
    <source>
        <dbReference type="SAM" id="Phobius"/>
    </source>
</evidence>
<feature type="non-terminal residue" evidence="11">
    <location>
        <position position="1"/>
    </location>
</feature>
<evidence type="ECO:0000256" key="7">
    <source>
        <dbReference type="ARBA" id="ARBA00023180"/>
    </source>
</evidence>
<proteinExistence type="predicted"/>
<dbReference type="InterPro" id="IPR050174">
    <property type="entry name" value="Protocadherin/Cadherin-CA"/>
</dbReference>
<dbReference type="Proteomes" id="UP000728185">
    <property type="component" value="Unassembled WGS sequence"/>
</dbReference>
<dbReference type="EMBL" id="LUCM01008410">
    <property type="protein sequence ID" value="KAA0188454.1"/>
    <property type="molecule type" value="Genomic_DNA"/>
</dbReference>
<gene>
    <name evidence="11" type="ORF">FBUS_03878</name>
</gene>
<dbReference type="SMART" id="SM00112">
    <property type="entry name" value="CA"/>
    <property type="match status" value="1"/>
</dbReference>
<comment type="subcellular location">
    <subcellularLocation>
        <location evidence="1">Membrane</location>
        <topology evidence="1">Single-pass membrane protein</topology>
    </subcellularLocation>
</comment>
<dbReference type="OrthoDB" id="6252479at2759"/>
<dbReference type="PROSITE" id="PS50268">
    <property type="entry name" value="CADHERIN_2"/>
    <property type="match status" value="2"/>
</dbReference>
<evidence type="ECO:0000256" key="3">
    <source>
        <dbReference type="ARBA" id="ARBA00022737"/>
    </source>
</evidence>
<evidence type="ECO:0000313" key="11">
    <source>
        <dbReference type="EMBL" id="KAA0188454.1"/>
    </source>
</evidence>
<dbReference type="PROSITE" id="PS00232">
    <property type="entry name" value="CADHERIN_1"/>
    <property type="match status" value="1"/>
</dbReference>
<reference evidence="11" key="1">
    <citation type="submission" date="2019-05" db="EMBL/GenBank/DDBJ databases">
        <title>Annotation for the trematode Fasciolopsis buski.</title>
        <authorList>
            <person name="Choi Y.-J."/>
        </authorList>
    </citation>
    <scope>NUCLEOTIDE SEQUENCE</scope>
    <source>
        <strain evidence="11">HT</strain>
        <tissue evidence="11">Whole worm</tissue>
    </source>
</reference>
<accession>A0A8E0RRM4</accession>
<comment type="caution">
    <text evidence="11">The sequence shown here is derived from an EMBL/GenBank/DDBJ whole genome shotgun (WGS) entry which is preliminary data.</text>
</comment>
<dbReference type="InterPro" id="IPR002126">
    <property type="entry name" value="Cadherin-like_dom"/>
</dbReference>
<keyword evidence="2 9" id="KW-0812">Transmembrane</keyword>
<evidence type="ECO:0000313" key="12">
    <source>
        <dbReference type="Proteomes" id="UP000728185"/>
    </source>
</evidence>
<keyword evidence="3" id="KW-0677">Repeat</keyword>
<organism evidence="11 12">
    <name type="scientific">Fasciolopsis buskii</name>
    <dbReference type="NCBI Taxonomy" id="27845"/>
    <lineage>
        <taxon>Eukaryota</taxon>
        <taxon>Metazoa</taxon>
        <taxon>Spiralia</taxon>
        <taxon>Lophotrochozoa</taxon>
        <taxon>Platyhelminthes</taxon>
        <taxon>Trematoda</taxon>
        <taxon>Digenea</taxon>
        <taxon>Plagiorchiida</taxon>
        <taxon>Echinostomata</taxon>
        <taxon>Echinostomatoidea</taxon>
        <taxon>Fasciolidae</taxon>
        <taxon>Fasciolopsis</taxon>
    </lineage>
</organism>
<keyword evidence="6 9" id="KW-0472">Membrane</keyword>
<dbReference type="GO" id="GO:0005886">
    <property type="term" value="C:plasma membrane"/>
    <property type="evidence" value="ECO:0007669"/>
    <property type="project" value="InterPro"/>
</dbReference>
<feature type="transmembrane region" description="Helical" evidence="9">
    <location>
        <begin position="230"/>
        <end position="255"/>
    </location>
</feature>
<evidence type="ECO:0000256" key="4">
    <source>
        <dbReference type="ARBA" id="ARBA00022837"/>
    </source>
</evidence>
<sequence>IFAFDRGVPKQSSFCTVTLRVVDVNDNAPQFVYPTQKNHTIYASAFTPPGIPLVKLTAVDPDEGDNAQLSFHLDGDPAHLRIFHLDDKSGELSLLAARDPMESVGTYQLQLRVSDAGTPPLSGHASINIVLNKNPHTFSKYAMHSHTLDKTIDGSLGEPEPPVGRQPILVNRSIADKLLTRAEPVNPRTEDQIKGYYNSQHVDDNNTPERHDSWNAVPRQVFSYFSSERALIIIICLIALSAVIAFLFLVAIVVVRRKSVSLNPSNPPENPRSVPRIINTCTQPTWFDPNKSVSVPPVSFGPNKTWIIESAEKSYSPAGQSSMNYMQRASCSPLTDESPGTLELDKRSEQGNYQFCNELVTKTLDSRRFTPSCLESNPRMCNPCALLRTNTFSPSVNLHLVEDHLSYKCASPDSAASSPADFMDPSLQTAYQTITEREWVKRRGLDHSCMQ</sequence>
<dbReference type="PANTHER" id="PTHR24028">
    <property type="entry name" value="CADHERIN-87A"/>
    <property type="match status" value="1"/>
</dbReference>
<dbReference type="SUPFAM" id="SSF49313">
    <property type="entry name" value="Cadherin-like"/>
    <property type="match status" value="2"/>
</dbReference>
<feature type="domain" description="Cadherin" evidence="10">
    <location>
        <begin position="35"/>
        <end position="131"/>
    </location>
</feature>
<evidence type="ECO:0000256" key="2">
    <source>
        <dbReference type="ARBA" id="ARBA00022692"/>
    </source>
</evidence>
<keyword evidence="4 8" id="KW-0106">Calcium</keyword>
<dbReference type="CDD" id="cd11304">
    <property type="entry name" value="Cadherin_repeat"/>
    <property type="match status" value="2"/>
</dbReference>
<keyword evidence="12" id="KW-1185">Reference proteome</keyword>
<dbReference type="GO" id="GO:0005509">
    <property type="term" value="F:calcium ion binding"/>
    <property type="evidence" value="ECO:0007669"/>
    <property type="project" value="UniProtKB-UniRule"/>
</dbReference>